<accession>A0ABD2QN88</accession>
<evidence type="ECO:0000313" key="2">
    <source>
        <dbReference type="EMBL" id="KAL3320999.1"/>
    </source>
</evidence>
<dbReference type="EMBL" id="JBJKFK010000016">
    <property type="protein sequence ID" value="KAL3320999.1"/>
    <property type="molecule type" value="Genomic_DNA"/>
</dbReference>
<proteinExistence type="predicted"/>
<keyword evidence="3" id="KW-1185">Reference proteome</keyword>
<gene>
    <name evidence="2" type="ORF">Ciccas_000321</name>
</gene>
<dbReference type="InterPro" id="IPR057896">
    <property type="entry name" value="MTRES1_C"/>
</dbReference>
<evidence type="ECO:0000313" key="3">
    <source>
        <dbReference type="Proteomes" id="UP001626550"/>
    </source>
</evidence>
<protein>
    <recommendedName>
        <fullName evidence="1">Mitochondrial transcription rescue factor 1 C-terminal domain-containing protein</fullName>
    </recommendedName>
</protein>
<comment type="caution">
    <text evidence="2">The sequence shown here is derived from an EMBL/GenBank/DDBJ whole genome shotgun (WGS) entry which is preliminary data.</text>
</comment>
<feature type="domain" description="Mitochondrial transcription rescue factor 1 C-terminal" evidence="1">
    <location>
        <begin position="7"/>
        <end position="89"/>
    </location>
</feature>
<dbReference type="PANTHER" id="PTHR13633:SF3">
    <property type="entry name" value="MITOCHONDRIAL TRANSCRIPTION RESCUE FACTOR 1"/>
    <property type="match status" value="1"/>
</dbReference>
<name>A0ABD2QN88_9PLAT</name>
<sequence length="99" mass="11461">MTFHAKNNRCDVILHHALNMPRNVIELAFYQQNLRLNGNLLTKKSHLANIGDVLDLIVRRDENSVEYGKRVIVKDIQDNDSKIKKTILIECIRAIKPLE</sequence>
<dbReference type="Pfam" id="PF25818">
    <property type="entry name" value="MTRES1_C"/>
    <property type="match status" value="1"/>
</dbReference>
<dbReference type="Proteomes" id="UP001626550">
    <property type="component" value="Unassembled WGS sequence"/>
</dbReference>
<organism evidence="2 3">
    <name type="scientific">Cichlidogyrus casuarinus</name>
    <dbReference type="NCBI Taxonomy" id="1844966"/>
    <lineage>
        <taxon>Eukaryota</taxon>
        <taxon>Metazoa</taxon>
        <taxon>Spiralia</taxon>
        <taxon>Lophotrochozoa</taxon>
        <taxon>Platyhelminthes</taxon>
        <taxon>Monogenea</taxon>
        <taxon>Monopisthocotylea</taxon>
        <taxon>Dactylogyridea</taxon>
        <taxon>Ancyrocephalidae</taxon>
        <taxon>Cichlidogyrus</taxon>
    </lineage>
</organism>
<evidence type="ECO:0000259" key="1">
    <source>
        <dbReference type="Pfam" id="PF25818"/>
    </source>
</evidence>
<dbReference type="PANTHER" id="PTHR13633">
    <property type="entry name" value="MITOCHONDRIAL TRANSCRIPTION RESCUE FACTOR 1"/>
    <property type="match status" value="1"/>
</dbReference>
<reference evidence="2 3" key="1">
    <citation type="submission" date="2024-11" db="EMBL/GenBank/DDBJ databases">
        <title>Adaptive evolution of stress response genes in parasites aligns with host niche diversity.</title>
        <authorList>
            <person name="Hahn C."/>
            <person name="Resl P."/>
        </authorList>
    </citation>
    <scope>NUCLEOTIDE SEQUENCE [LARGE SCALE GENOMIC DNA]</scope>
    <source>
        <strain evidence="2">EGGRZ-B1_66</strain>
        <tissue evidence="2">Body</tissue>
    </source>
</reference>
<dbReference type="AlphaFoldDB" id="A0ABD2QN88"/>